<keyword evidence="3 7" id="KW-0812">Transmembrane</keyword>
<feature type="compositionally biased region" description="Low complexity" evidence="6">
    <location>
        <begin position="17"/>
        <end position="33"/>
    </location>
</feature>
<feature type="transmembrane region" description="Helical" evidence="7">
    <location>
        <begin position="700"/>
        <end position="719"/>
    </location>
</feature>
<dbReference type="InterPro" id="IPR036259">
    <property type="entry name" value="MFS_trans_sf"/>
</dbReference>
<keyword evidence="5 7" id="KW-0472">Membrane</keyword>
<feature type="compositionally biased region" description="Low complexity" evidence="6">
    <location>
        <begin position="127"/>
        <end position="142"/>
    </location>
</feature>
<keyword evidence="9" id="KW-1185">Reference proteome</keyword>
<evidence type="ECO:0000256" key="5">
    <source>
        <dbReference type="ARBA" id="ARBA00023136"/>
    </source>
</evidence>
<feature type="transmembrane region" description="Helical" evidence="7">
    <location>
        <begin position="450"/>
        <end position="468"/>
    </location>
</feature>
<feature type="transmembrane region" description="Helical" evidence="7">
    <location>
        <begin position="498"/>
        <end position="516"/>
    </location>
</feature>
<feature type="compositionally biased region" description="Low complexity" evidence="6">
    <location>
        <begin position="58"/>
        <end position="67"/>
    </location>
</feature>
<feature type="compositionally biased region" description="Basic and acidic residues" evidence="6">
    <location>
        <begin position="152"/>
        <end position="179"/>
    </location>
</feature>
<feature type="region of interest" description="Disordered" evidence="6">
    <location>
        <begin position="1"/>
        <end position="46"/>
    </location>
</feature>
<dbReference type="Pfam" id="PF13347">
    <property type="entry name" value="MFS_2"/>
    <property type="match status" value="1"/>
</dbReference>
<sequence>MAATSSPLQEQRRHSSRTTTAEASNTNSSSTTRQQHQHDAGQSSRFLAPASAFASAFASAAAAVSTSDRPTPITASSASSSFVSVSAPQSSSPEASPSLLASDSPSPLPSPLSAAHSQPVSIDAPASSRESSPVLQSPSSASTGANRLRSPTRQDFETPRDRRDYADNDNDGIDHDSIDHDLYHPANMASWAGQPAVRGSSEAARMVLLTFVTVGITFTWGIEMTYCTPYLLDLGLTKSNTSLVWIAGPLSGLIVQPVVGVIADESKSKWGRRRPLMVIGAIIVAASLLILGFTREIIGLFIHDDKAARMPTIVLAVLAIYVVDFAINAVTSCSKSLIVDTLPIEKQQSGAAWASRLSAVGHVIGYGAGAVDLVSIFGTTLGDTQFKQLSIIATIAILSSTAVTCWSVTERVLVTSTPAKHHGRFKVFRQIYSTLLHLPPRIQAICWAQFWAWIGWFPFLFYSTTWIGETYFRYDVPADARKSEDTLGAIGRVGSTSLVMYSMITFAGAWILPLLVQSPEDNSFTHRPPQAIAGLLARFSKIKPTLLTAWMVGHLMFAGAMALAPFATSFRFATVLVCICGIPWTLAMWAPVAFLGVEVNKLSSSGNEAVYRRISDGLDIELHDLDSDDTPLHLEHGPDADLAPTASTGELSGIYFGILNIYTTLPQFLGTFISTIVFAILEPEKSSEDGVPSDPEGPNPIAVCLFIGAMSTLVAAYMTHKLKVL</sequence>
<comment type="caution">
    <text evidence="8">The sequence shown here is derived from an EMBL/GenBank/DDBJ whole genome shotgun (WGS) entry which is preliminary data.</text>
</comment>
<evidence type="ECO:0000256" key="2">
    <source>
        <dbReference type="ARBA" id="ARBA00022448"/>
    </source>
</evidence>
<protein>
    <recommendedName>
        <fullName evidence="10">General alpha-glucoside permease</fullName>
    </recommendedName>
</protein>
<feature type="transmembrane region" description="Helical" evidence="7">
    <location>
        <begin position="654"/>
        <end position="680"/>
    </location>
</feature>
<dbReference type="PANTHER" id="PTHR19432:SF76">
    <property type="entry name" value="TRANSPORTER, PUTATIVE (EUROFUNG)-RELATED"/>
    <property type="match status" value="1"/>
</dbReference>
<gene>
    <name evidence="8" type="ORF">QQZ08_005785</name>
</gene>
<keyword evidence="2" id="KW-0813">Transport</keyword>
<dbReference type="SUPFAM" id="SSF103473">
    <property type="entry name" value="MFS general substrate transporter"/>
    <property type="match status" value="1"/>
</dbReference>
<comment type="subcellular location">
    <subcellularLocation>
        <location evidence="1">Membrane</location>
        <topology evidence="1">Multi-pass membrane protein</topology>
    </subcellularLocation>
</comment>
<reference evidence="8 9" key="1">
    <citation type="journal article" date="2025" name="Microbiol. Resour. Announc.">
        <title>Draft genome sequences for Neonectria magnoliae and Neonectria punicea, canker pathogens of Liriodendron tulipifera and Acer saccharum in West Virginia.</title>
        <authorList>
            <person name="Petronek H.M."/>
            <person name="Kasson M.T."/>
            <person name="Metheny A.M."/>
            <person name="Stauder C.M."/>
            <person name="Lovett B."/>
            <person name="Lynch S.C."/>
            <person name="Garnas J.R."/>
            <person name="Kasson L.R."/>
            <person name="Stajich J.E."/>
        </authorList>
    </citation>
    <scope>NUCLEOTIDE SEQUENCE [LARGE SCALE GENOMIC DNA]</scope>
    <source>
        <strain evidence="8 9">NRRL 64651</strain>
    </source>
</reference>
<evidence type="ECO:0000256" key="6">
    <source>
        <dbReference type="SAM" id="MobiDB-lite"/>
    </source>
</evidence>
<evidence type="ECO:0008006" key="10">
    <source>
        <dbReference type="Google" id="ProtNLM"/>
    </source>
</evidence>
<keyword evidence="4 7" id="KW-1133">Transmembrane helix</keyword>
<feature type="transmembrane region" description="Helical" evidence="7">
    <location>
        <begin position="546"/>
        <end position="566"/>
    </location>
</feature>
<dbReference type="EMBL" id="JAZAVK010000050">
    <property type="protein sequence ID" value="KAK7427679.1"/>
    <property type="molecule type" value="Genomic_DNA"/>
</dbReference>
<evidence type="ECO:0000256" key="1">
    <source>
        <dbReference type="ARBA" id="ARBA00004141"/>
    </source>
</evidence>
<dbReference type="Proteomes" id="UP001498421">
    <property type="component" value="Unassembled WGS sequence"/>
</dbReference>
<evidence type="ECO:0000256" key="3">
    <source>
        <dbReference type="ARBA" id="ARBA00022692"/>
    </source>
</evidence>
<evidence type="ECO:0000256" key="4">
    <source>
        <dbReference type="ARBA" id="ARBA00022989"/>
    </source>
</evidence>
<evidence type="ECO:0000313" key="9">
    <source>
        <dbReference type="Proteomes" id="UP001498421"/>
    </source>
</evidence>
<feature type="transmembrane region" description="Helical" evidence="7">
    <location>
        <begin position="572"/>
        <end position="597"/>
    </location>
</feature>
<proteinExistence type="predicted"/>
<dbReference type="PANTHER" id="PTHR19432">
    <property type="entry name" value="SUGAR TRANSPORTER"/>
    <property type="match status" value="1"/>
</dbReference>
<organism evidence="8 9">
    <name type="scientific">Neonectria magnoliae</name>
    <dbReference type="NCBI Taxonomy" id="2732573"/>
    <lineage>
        <taxon>Eukaryota</taxon>
        <taxon>Fungi</taxon>
        <taxon>Dikarya</taxon>
        <taxon>Ascomycota</taxon>
        <taxon>Pezizomycotina</taxon>
        <taxon>Sordariomycetes</taxon>
        <taxon>Hypocreomycetidae</taxon>
        <taxon>Hypocreales</taxon>
        <taxon>Nectriaceae</taxon>
        <taxon>Neonectria</taxon>
    </lineage>
</organism>
<evidence type="ECO:0000256" key="7">
    <source>
        <dbReference type="SAM" id="Phobius"/>
    </source>
</evidence>
<dbReference type="Gene3D" id="1.20.1250.20">
    <property type="entry name" value="MFS general substrate transporter like domains"/>
    <property type="match status" value="1"/>
</dbReference>
<accession>A0ABR1I355</accession>
<evidence type="ECO:0000313" key="8">
    <source>
        <dbReference type="EMBL" id="KAK7427679.1"/>
    </source>
</evidence>
<feature type="transmembrane region" description="Helical" evidence="7">
    <location>
        <begin position="313"/>
        <end position="331"/>
    </location>
</feature>
<feature type="transmembrane region" description="Helical" evidence="7">
    <location>
        <begin position="275"/>
        <end position="293"/>
    </location>
</feature>
<name>A0ABR1I355_9HYPO</name>
<feature type="region of interest" description="Disordered" evidence="6">
    <location>
        <begin position="58"/>
        <end position="179"/>
    </location>
</feature>
<feature type="transmembrane region" description="Helical" evidence="7">
    <location>
        <begin position="203"/>
        <end position="222"/>
    </location>
</feature>
<feature type="transmembrane region" description="Helical" evidence="7">
    <location>
        <begin position="242"/>
        <end position="263"/>
    </location>
</feature>
<feature type="compositionally biased region" description="Low complexity" evidence="6">
    <location>
        <begin position="75"/>
        <end position="117"/>
    </location>
</feature>